<gene>
    <name evidence="2" type="ORF">PHET_03088</name>
</gene>
<dbReference type="AlphaFoldDB" id="A0A8J4T2P7"/>
<comment type="caution">
    <text evidence="2">The sequence shown here is derived from an EMBL/GenBank/DDBJ whole genome shotgun (WGS) entry which is preliminary data.</text>
</comment>
<evidence type="ECO:0000313" key="3">
    <source>
        <dbReference type="Proteomes" id="UP000748531"/>
    </source>
</evidence>
<evidence type="ECO:0000256" key="1">
    <source>
        <dbReference type="SAM" id="MobiDB-lite"/>
    </source>
</evidence>
<keyword evidence="3" id="KW-1185">Reference proteome</keyword>
<reference evidence="2" key="1">
    <citation type="submission" date="2019-05" db="EMBL/GenBank/DDBJ databases">
        <title>Annotation for the trematode Paragonimus heterotremus.</title>
        <authorList>
            <person name="Choi Y.-J."/>
        </authorList>
    </citation>
    <scope>NUCLEOTIDE SEQUENCE</scope>
    <source>
        <strain evidence="2">LC</strain>
    </source>
</reference>
<feature type="compositionally biased region" description="Basic residues" evidence="1">
    <location>
        <begin position="1"/>
        <end position="10"/>
    </location>
</feature>
<dbReference type="EMBL" id="LUCH01001575">
    <property type="protein sequence ID" value="KAF5402830.1"/>
    <property type="molecule type" value="Genomic_DNA"/>
</dbReference>
<feature type="region of interest" description="Disordered" evidence="1">
    <location>
        <begin position="1"/>
        <end position="24"/>
    </location>
</feature>
<evidence type="ECO:0000313" key="2">
    <source>
        <dbReference type="EMBL" id="KAF5402830.1"/>
    </source>
</evidence>
<name>A0A8J4T2P7_9TREM</name>
<organism evidence="2 3">
    <name type="scientific">Paragonimus heterotremus</name>
    <dbReference type="NCBI Taxonomy" id="100268"/>
    <lineage>
        <taxon>Eukaryota</taxon>
        <taxon>Metazoa</taxon>
        <taxon>Spiralia</taxon>
        <taxon>Lophotrochozoa</taxon>
        <taxon>Platyhelminthes</taxon>
        <taxon>Trematoda</taxon>
        <taxon>Digenea</taxon>
        <taxon>Plagiorchiida</taxon>
        <taxon>Troglotremata</taxon>
        <taxon>Troglotrematidae</taxon>
        <taxon>Paragonimus</taxon>
    </lineage>
</organism>
<protein>
    <submittedName>
        <fullName evidence="2">Uncharacterized protein</fullName>
    </submittedName>
</protein>
<feature type="non-terminal residue" evidence="2">
    <location>
        <position position="1"/>
    </location>
</feature>
<dbReference type="OrthoDB" id="6280150at2759"/>
<feature type="region of interest" description="Disordered" evidence="1">
    <location>
        <begin position="69"/>
        <end position="89"/>
    </location>
</feature>
<accession>A0A8J4T2P7</accession>
<dbReference type="Proteomes" id="UP000748531">
    <property type="component" value="Unassembled WGS sequence"/>
</dbReference>
<feature type="compositionally biased region" description="Polar residues" evidence="1">
    <location>
        <begin position="70"/>
        <end position="85"/>
    </location>
</feature>
<proteinExistence type="predicted"/>
<sequence>STPGLHHHRGSCTPSHPRSHDSLTHYPVPLRDCLLSCELDRRSASVSRDRFEVFQDAVHMANLLDPLSKFSVTPQSDSTETPTASKRSRLTHLFQLSELESSTSQHQSSSS</sequence>